<gene>
    <name evidence="2" type="ORF">CCACVL1_16136</name>
</gene>
<protein>
    <recommendedName>
        <fullName evidence="1">Reverse transcriptase zinc-binding domain-containing protein</fullName>
    </recommendedName>
</protein>
<dbReference type="OrthoDB" id="1752219at2759"/>
<name>A0A1R3HZ10_COCAP</name>
<dbReference type="Proteomes" id="UP000188268">
    <property type="component" value="Unassembled WGS sequence"/>
</dbReference>
<sequence length="196" mass="21448">MEGSSWIRKLKIPARWVTFLWLVLRDRLHTNELRLRRGIVESGACNRCGNQLETTAHVLRDCPFERREEAGRDPLFHVSPVSDWLKDNILVSKNALTSHDFGITQSINQAIGMGGKLGTPVTAGVTPAVSVGTPAGCIVPAVTVGGITLAKTPPGHSCTPAKTPPGLGFPFLLKYHFDYKIWISSFLVDGFGFSFF</sequence>
<dbReference type="EMBL" id="AWWV01011009">
    <property type="protein sequence ID" value="OMO75554.1"/>
    <property type="molecule type" value="Genomic_DNA"/>
</dbReference>
<organism evidence="2 3">
    <name type="scientific">Corchorus capsularis</name>
    <name type="common">Jute</name>
    <dbReference type="NCBI Taxonomy" id="210143"/>
    <lineage>
        <taxon>Eukaryota</taxon>
        <taxon>Viridiplantae</taxon>
        <taxon>Streptophyta</taxon>
        <taxon>Embryophyta</taxon>
        <taxon>Tracheophyta</taxon>
        <taxon>Spermatophyta</taxon>
        <taxon>Magnoliopsida</taxon>
        <taxon>eudicotyledons</taxon>
        <taxon>Gunneridae</taxon>
        <taxon>Pentapetalae</taxon>
        <taxon>rosids</taxon>
        <taxon>malvids</taxon>
        <taxon>Malvales</taxon>
        <taxon>Malvaceae</taxon>
        <taxon>Grewioideae</taxon>
        <taxon>Apeibeae</taxon>
        <taxon>Corchorus</taxon>
    </lineage>
</organism>
<reference evidence="2 3" key="1">
    <citation type="submission" date="2013-09" db="EMBL/GenBank/DDBJ databases">
        <title>Corchorus capsularis genome sequencing.</title>
        <authorList>
            <person name="Alam M."/>
            <person name="Haque M.S."/>
            <person name="Islam M.S."/>
            <person name="Emdad E.M."/>
            <person name="Islam M.M."/>
            <person name="Ahmed B."/>
            <person name="Halim A."/>
            <person name="Hossen Q.M.M."/>
            <person name="Hossain M.Z."/>
            <person name="Ahmed R."/>
            <person name="Khan M.M."/>
            <person name="Islam R."/>
            <person name="Rashid M.M."/>
            <person name="Khan S.A."/>
            <person name="Rahman M.S."/>
            <person name="Alam M."/>
        </authorList>
    </citation>
    <scope>NUCLEOTIDE SEQUENCE [LARGE SCALE GENOMIC DNA]</scope>
    <source>
        <strain evidence="3">cv. CVL-1</strain>
        <tissue evidence="2">Whole seedling</tissue>
    </source>
</reference>
<dbReference type="InterPro" id="IPR026960">
    <property type="entry name" value="RVT-Znf"/>
</dbReference>
<keyword evidence="3" id="KW-1185">Reference proteome</keyword>
<dbReference type="AlphaFoldDB" id="A0A1R3HZ10"/>
<evidence type="ECO:0000313" key="2">
    <source>
        <dbReference type="EMBL" id="OMO75554.1"/>
    </source>
</evidence>
<proteinExistence type="predicted"/>
<evidence type="ECO:0000313" key="3">
    <source>
        <dbReference type="Proteomes" id="UP000188268"/>
    </source>
</evidence>
<feature type="domain" description="Reverse transcriptase zinc-binding" evidence="1">
    <location>
        <begin position="9"/>
        <end position="66"/>
    </location>
</feature>
<accession>A0A1R3HZ10</accession>
<comment type="caution">
    <text evidence="2">The sequence shown here is derived from an EMBL/GenBank/DDBJ whole genome shotgun (WGS) entry which is preliminary data.</text>
</comment>
<dbReference type="Gramene" id="OMO75554">
    <property type="protein sequence ID" value="OMO75554"/>
    <property type="gene ID" value="CCACVL1_16136"/>
</dbReference>
<dbReference type="Pfam" id="PF13966">
    <property type="entry name" value="zf-RVT"/>
    <property type="match status" value="1"/>
</dbReference>
<evidence type="ECO:0000259" key="1">
    <source>
        <dbReference type="Pfam" id="PF13966"/>
    </source>
</evidence>